<evidence type="ECO:0000313" key="2">
    <source>
        <dbReference type="Proteomes" id="UP000198724"/>
    </source>
</evidence>
<dbReference type="AlphaFoldDB" id="A0A1I2YWL4"/>
<name>A0A1I2YWL4_9BACT</name>
<keyword evidence="2" id="KW-1185">Reference proteome</keyword>
<evidence type="ECO:0000313" key="1">
    <source>
        <dbReference type="EMBL" id="SFH29815.1"/>
    </source>
</evidence>
<sequence>MNCVRKLRTPVLVCPQGETLDFTIFSSSAKILVL</sequence>
<reference evidence="2" key="1">
    <citation type="submission" date="2016-10" db="EMBL/GenBank/DDBJ databases">
        <authorList>
            <person name="Varghese N."/>
            <person name="Submissions S."/>
        </authorList>
    </citation>
    <scope>NUCLEOTIDE SEQUENCE [LARGE SCALE GENOMIC DNA]</scope>
    <source>
        <strain evidence="2">LP51</strain>
    </source>
</reference>
<dbReference type="EMBL" id="FOOT01000010">
    <property type="protein sequence ID" value="SFH29815.1"/>
    <property type="molecule type" value="Genomic_DNA"/>
</dbReference>
<organism evidence="1 2">
    <name type="scientific">Pontibacter chinhatensis</name>
    <dbReference type="NCBI Taxonomy" id="1436961"/>
    <lineage>
        <taxon>Bacteria</taxon>
        <taxon>Pseudomonadati</taxon>
        <taxon>Bacteroidota</taxon>
        <taxon>Cytophagia</taxon>
        <taxon>Cytophagales</taxon>
        <taxon>Hymenobacteraceae</taxon>
        <taxon>Pontibacter</taxon>
    </lineage>
</organism>
<protein>
    <submittedName>
        <fullName evidence="1">Uncharacterized protein</fullName>
    </submittedName>
</protein>
<gene>
    <name evidence="1" type="ORF">SAMN05421739_11044</name>
</gene>
<proteinExistence type="predicted"/>
<accession>A0A1I2YWL4</accession>
<dbReference type="Proteomes" id="UP000198724">
    <property type="component" value="Unassembled WGS sequence"/>
</dbReference>